<evidence type="ECO:0000256" key="3">
    <source>
        <dbReference type="PIRSR" id="PIRSR000137-2"/>
    </source>
</evidence>
<feature type="domain" description="Glucose-methanol-choline oxidoreductase C-terminal" evidence="6">
    <location>
        <begin position="493"/>
        <end position="632"/>
    </location>
</feature>
<dbReference type="PANTHER" id="PTHR11552:SF158">
    <property type="entry name" value="GH23626P-RELATED"/>
    <property type="match status" value="1"/>
</dbReference>
<evidence type="ECO:0000256" key="4">
    <source>
        <dbReference type="SAM" id="SignalP"/>
    </source>
</evidence>
<dbReference type="Proteomes" id="UP001154078">
    <property type="component" value="Chromosome 7"/>
</dbReference>
<dbReference type="OrthoDB" id="269227at2759"/>
<dbReference type="InterPro" id="IPR012132">
    <property type="entry name" value="GMC_OxRdtase"/>
</dbReference>
<evidence type="ECO:0008006" key="9">
    <source>
        <dbReference type="Google" id="ProtNLM"/>
    </source>
</evidence>
<dbReference type="Pfam" id="PF00732">
    <property type="entry name" value="GMC_oxred_N"/>
    <property type="match status" value="1"/>
</dbReference>
<dbReference type="InterPro" id="IPR036188">
    <property type="entry name" value="FAD/NAD-bd_sf"/>
</dbReference>
<comment type="similarity">
    <text evidence="1">Belongs to the GMC oxidoreductase family.</text>
</comment>
<feature type="signal peptide" evidence="4">
    <location>
        <begin position="1"/>
        <end position="21"/>
    </location>
</feature>
<dbReference type="AlphaFoldDB" id="A0A9P0FMB6"/>
<evidence type="ECO:0000256" key="2">
    <source>
        <dbReference type="PIRSR" id="PIRSR000137-1"/>
    </source>
</evidence>
<gene>
    <name evidence="7" type="ORF">MELIAE_LOCUS10812</name>
</gene>
<dbReference type="EMBL" id="OV121138">
    <property type="protein sequence ID" value="CAH0561230.1"/>
    <property type="molecule type" value="Genomic_DNA"/>
</dbReference>
<name>A0A9P0FMB6_BRAAE</name>
<reference evidence="7" key="1">
    <citation type="submission" date="2021-12" db="EMBL/GenBank/DDBJ databases">
        <authorList>
            <person name="King R."/>
        </authorList>
    </citation>
    <scope>NUCLEOTIDE SEQUENCE</scope>
</reference>
<evidence type="ECO:0000256" key="1">
    <source>
        <dbReference type="ARBA" id="ARBA00010790"/>
    </source>
</evidence>
<proteinExistence type="inferred from homology"/>
<sequence>MFSKTFTYVLIFLIFHKQVKGTPGIFKEIINSVGDAINKVASFLQPAVLKYEALIDTKTVKGTFYQFDKNAYRYKPKDPDGDIEDFGTYDFIICGAGAAGPVLANRLSEVTGWNILILEAGGLPDDSTDMPALAIQNMASDFNWGFFSVEQTKSCLGYEKNRCPYARGRGLGGSTLINGCMVSRPNPRDLDRLGEVASGWSYDDMLPYMMKSENLTINRNDAPINPSYHRTGGEFPTQFNSINNSRTRGLYGGCKDLGYNLTDYNSREQVGCSPIQFNIKEGKRWDTGKAFILSLNDSRRSNIKVMTYSYITNIKIDPTSKNATGVIFSNNKKLYYAKASKEVIVSAGTFQSAQLLMLSGVGPQKHLQDLGITVFSDVPVGENLRDHVGMTIVGNHDQLDDTIKFQQQDIVDYLNGFGRLTAYEGVSSVSWFPTKYQTDKTWPDVEFVLMPFLLTSVPSSNAFRYTMLSLIEQFIGAEMAPLFLGYYSFTQTKSVGTVRLNSKDPYEYPLIDPNLFGDPHDIEALYEGMLGVLDLINTPSMQAIKARLAPLEIPECGLYNETSKSYWFCAFKYLAFPTYHPVGTCSMGQNSSTAVVDNNLKVYGVNNLRVCDGSIFPFPFSNHPMVIIMAAAEKLSDIIKKEFNKI</sequence>
<feature type="binding site" evidence="3">
    <location>
        <position position="613"/>
    </location>
    <ligand>
        <name>FAD</name>
        <dbReference type="ChEBI" id="CHEBI:57692"/>
    </ligand>
</feature>
<dbReference type="SUPFAM" id="SSF51905">
    <property type="entry name" value="FAD/NAD(P)-binding domain"/>
    <property type="match status" value="1"/>
</dbReference>
<evidence type="ECO:0000313" key="8">
    <source>
        <dbReference type="Proteomes" id="UP001154078"/>
    </source>
</evidence>
<dbReference type="PANTHER" id="PTHR11552">
    <property type="entry name" value="GLUCOSE-METHANOL-CHOLINE GMC OXIDOREDUCTASE"/>
    <property type="match status" value="1"/>
</dbReference>
<feature type="active site" description="Proton acceptor" evidence="2">
    <location>
        <position position="623"/>
    </location>
</feature>
<organism evidence="7 8">
    <name type="scientific">Brassicogethes aeneus</name>
    <name type="common">Rape pollen beetle</name>
    <name type="synonym">Meligethes aeneus</name>
    <dbReference type="NCBI Taxonomy" id="1431903"/>
    <lineage>
        <taxon>Eukaryota</taxon>
        <taxon>Metazoa</taxon>
        <taxon>Ecdysozoa</taxon>
        <taxon>Arthropoda</taxon>
        <taxon>Hexapoda</taxon>
        <taxon>Insecta</taxon>
        <taxon>Pterygota</taxon>
        <taxon>Neoptera</taxon>
        <taxon>Endopterygota</taxon>
        <taxon>Coleoptera</taxon>
        <taxon>Polyphaga</taxon>
        <taxon>Cucujiformia</taxon>
        <taxon>Nitidulidae</taxon>
        <taxon>Meligethinae</taxon>
        <taxon>Brassicogethes</taxon>
    </lineage>
</organism>
<keyword evidence="3" id="KW-0285">Flavoprotein</keyword>
<keyword evidence="3" id="KW-0274">FAD</keyword>
<dbReference type="SUPFAM" id="SSF54373">
    <property type="entry name" value="FAD-linked reductases, C-terminal domain"/>
    <property type="match status" value="1"/>
</dbReference>
<dbReference type="InterPro" id="IPR000172">
    <property type="entry name" value="GMC_OxRdtase_N"/>
</dbReference>
<feature type="domain" description="Glucose-methanol-choline oxidoreductase N-terminal" evidence="5">
    <location>
        <begin position="89"/>
        <end position="388"/>
    </location>
</feature>
<dbReference type="PIRSF" id="PIRSF000137">
    <property type="entry name" value="Alcohol_oxidase"/>
    <property type="match status" value="1"/>
</dbReference>
<comment type="cofactor">
    <cofactor evidence="3">
        <name>FAD</name>
        <dbReference type="ChEBI" id="CHEBI:57692"/>
    </cofactor>
</comment>
<protein>
    <recommendedName>
        <fullName evidence="9">Glucose dehydrogenase [FAD, quinone]-like</fullName>
    </recommendedName>
</protein>
<keyword evidence="4" id="KW-0732">Signal</keyword>
<evidence type="ECO:0000259" key="6">
    <source>
        <dbReference type="Pfam" id="PF05199"/>
    </source>
</evidence>
<evidence type="ECO:0000259" key="5">
    <source>
        <dbReference type="Pfam" id="PF00732"/>
    </source>
</evidence>
<dbReference type="InterPro" id="IPR007867">
    <property type="entry name" value="GMC_OxRtase_C"/>
</dbReference>
<dbReference type="GO" id="GO:0050660">
    <property type="term" value="F:flavin adenine dinucleotide binding"/>
    <property type="evidence" value="ECO:0007669"/>
    <property type="project" value="InterPro"/>
</dbReference>
<keyword evidence="8" id="KW-1185">Reference proteome</keyword>
<feature type="active site" description="Proton donor" evidence="2">
    <location>
        <position position="580"/>
    </location>
</feature>
<dbReference type="Gene3D" id="3.50.50.60">
    <property type="entry name" value="FAD/NAD(P)-binding domain"/>
    <property type="match status" value="1"/>
</dbReference>
<dbReference type="Gene3D" id="3.30.560.10">
    <property type="entry name" value="Glucose Oxidase, domain 3"/>
    <property type="match status" value="1"/>
</dbReference>
<dbReference type="Pfam" id="PF05199">
    <property type="entry name" value="GMC_oxred_C"/>
    <property type="match status" value="1"/>
</dbReference>
<dbReference type="GO" id="GO:0016614">
    <property type="term" value="F:oxidoreductase activity, acting on CH-OH group of donors"/>
    <property type="evidence" value="ECO:0007669"/>
    <property type="project" value="InterPro"/>
</dbReference>
<feature type="chain" id="PRO_5040177278" description="Glucose dehydrogenase [FAD, quinone]-like" evidence="4">
    <location>
        <begin position="22"/>
        <end position="646"/>
    </location>
</feature>
<accession>A0A9P0FMB6</accession>
<evidence type="ECO:0000313" key="7">
    <source>
        <dbReference type="EMBL" id="CAH0561230.1"/>
    </source>
</evidence>